<dbReference type="OrthoDB" id="9810939at2"/>
<dbReference type="HAMAP" id="MF_01337_B">
    <property type="entry name" value="Ribosomal_uL18_B"/>
    <property type="match status" value="1"/>
</dbReference>
<dbReference type="Pfam" id="PF00861">
    <property type="entry name" value="Ribosomal_L18p"/>
    <property type="match status" value="1"/>
</dbReference>
<protein>
    <recommendedName>
        <fullName evidence="6 7">Large ribosomal subunit protein uL18</fullName>
    </recommendedName>
</protein>
<comment type="similarity">
    <text evidence="1 7">Belongs to the universal ribosomal protein uL18 family.</text>
</comment>
<dbReference type="CDD" id="cd00432">
    <property type="entry name" value="Ribosomal_L18_L5e"/>
    <property type="match status" value="1"/>
</dbReference>
<dbReference type="GO" id="GO:0022625">
    <property type="term" value="C:cytosolic large ribosomal subunit"/>
    <property type="evidence" value="ECO:0007669"/>
    <property type="project" value="TreeGrafter"/>
</dbReference>
<dbReference type="RefSeq" id="WP_126120155.1">
    <property type="nucleotide sequence ID" value="NZ_RXHJ01000005.1"/>
</dbReference>
<dbReference type="NCBIfam" id="TIGR00060">
    <property type="entry name" value="L18_bact"/>
    <property type="match status" value="1"/>
</dbReference>
<keyword evidence="2 7" id="KW-0699">rRNA-binding</keyword>
<dbReference type="GO" id="GO:0008097">
    <property type="term" value="F:5S rRNA binding"/>
    <property type="evidence" value="ECO:0007669"/>
    <property type="project" value="TreeGrafter"/>
</dbReference>
<dbReference type="PANTHER" id="PTHR12899">
    <property type="entry name" value="39S RIBOSOMAL PROTEIN L18, MITOCHONDRIAL"/>
    <property type="match status" value="1"/>
</dbReference>
<evidence type="ECO:0000313" key="10">
    <source>
        <dbReference type="Proteomes" id="UP000274907"/>
    </source>
</evidence>
<evidence type="ECO:0000256" key="5">
    <source>
        <dbReference type="ARBA" id="ARBA00023274"/>
    </source>
</evidence>
<comment type="caution">
    <text evidence="9">The sequence shown here is derived from an EMBL/GenBank/DDBJ whole genome shotgun (WGS) entry which is preliminary data.</text>
</comment>
<keyword evidence="3 7" id="KW-0694">RNA-binding</keyword>
<evidence type="ECO:0000256" key="3">
    <source>
        <dbReference type="ARBA" id="ARBA00022884"/>
    </source>
</evidence>
<gene>
    <name evidence="7" type="primary">rplR</name>
    <name evidence="9" type="ORF">EAH68_04585</name>
</gene>
<keyword evidence="4 7" id="KW-0689">Ribosomal protein</keyword>
<sequence>MSNTAQNTKRTPVGKDISTRRREARARRHFRIRKTLRGTPEAPRLVVHRTSRHLHVQVIDDLAGHTLAAASTMEPDVRALEGDKKAKGAKVGELIAERAKAAGIEQVVFDRAGYKYHGRIAALADAAREGGLKF</sequence>
<dbReference type="GO" id="GO:0006412">
    <property type="term" value="P:translation"/>
    <property type="evidence" value="ECO:0007669"/>
    <property type="project" value="UniProtKB-UniRule"/>
</dbReference>
<dbReference type="InterPro" id="IPR004389">
    <property type="entry name" value="Ribosomal_uL18_bac-type"/>
</dbReference>
<dbReference type="InterPro" id="IPR057268">
    <property type="entry name" value="Ribosomal_L18"/>
</dbReference>
<evidence type="ECO:0000256" key="6">
    <source>
        <dbReference type="ARBA" id="ARBA00035197"/>
    </source>
</evidence>
<dbReference type="Proteomes" id="UP000274907">
    <property type="component" value="Unassembled WGS sequence"/>
</dbReference>
<evidence type="ECO:0000256" key="4">
    <source>
        <dbReference type="ARBA" id="ARBA00022980"/>
    </source>
</evidence>
<keyword evidence="10" id="KW-1185">Reference proteome</keyword>
<accession>A0A3S0AWX6</accession>
<evidence type="ECO:0000256" key="2">
    <source>
        <dbReference type="ARBA" id="ARBA00022730"/>
    </source>
</evidence>
<evidence type="ECO:0000256" key="7">
    <source>
        <dbReference type="HAMAP-Rule" id="MF_01337"/>
    </source>
</evidence>
<comment type="subunit">
    <text evidence="7">Part of the 50S ribosomal subunit; part of the 5S rRNA/L5/L18/L25 subcomplex. Contacts the 5S and 23S rRNAs.</text>
</comment>
<keyword evidence="5 7" id="KW-0687">Ribonucleoprotein</keyword>
<organism evidence="9 10">
    <name type="scientific">Corynebacterium hylobatis</name>
    <dbReference type="NCBI Taxonomy" id="1859290"/>
    <lineage>
        <taxon>Bacteria</taxon>
        <taxon>Bacillati</taxon>
        <taxon>Actinomycetota</taxon>
        <taxon>Actinomycetes</taxon>
        <taxon>Mycobacteriales</taxon>
        <taxon>Corynebacteriaceae</taxon>
        <taxon>Corynebacterium</taxon>
    </lineage>
</organism>
<dbReference type="Gene3D" id="3.30.420.100">
    <property type="match status" value="1"/>
</dbReference>
<name>A0A3S0AWX6_9CORY</name>
<dbReference type="EMBL" id="RXHJ01000005">
    <property type="protein sequence ID" value="RSZ64283.1"/>
    <property type="molecule type" value="Genomic_DNA"/>
</dbReference>
<proteinExistence type="inferred from homology"/>
<dbReference type="InterPro" id="IPR005484">
    <property type="entry name" value="Ribosomal_uL18_bac/plant/anim"/>
</dbReference>
<evidence type="ECO:0000313" key="9">
    <source>
        <dbReference type="EMBL" id="RSZ64283.1"/>
    </source>
</evidence>
<reference evidence="9 10" key="1">
    <citation type="submission" date="2018-12" db="EMBL/GenBank/DDBJ databases">
        <title>YIM 101343 draft genome.</title>
        <authorList>
            <person name="Chen X."/>
        </authorList>
    </citation>
    <scope>NUCLEOTIDE SEQUENCE [LARGE SCALE GENOMIC DNA]</scope>
    <source>
        <strain evidence="9 10">YIM 101343</strain>
    </source>
</reference>
<dbReference type="AlphaFoldDB" id="A0A3S0AWX6"/>
<dbReference type="FunFam" id="3.30.420.100:FF:000001">
    <property type="entry name" value="50S ribosomal protein L18"/>
    <property type="match status" value="1"/>
</dbReference>
<dbReference type="GO" id="GO:0003735">
    <property type="term" value="F:structural constituent of ribosome"/>
    <property type="evidence" value="ECO:0007669"/>
    <property type="project" value="InterPro"/>
</dbReference>
<feature type="region of interest" description="Disordered" evidence="8">
    <location>
        <begin position="1"/>
        <end position="24"/>
    </location>
</feature>
<comment type="function">
    <text evidence="7">This is one of the proteins that bind and probably mediate the attachment of the 5S RNA into the large ribosomal subunit, where it forms part of the central protuberance.</text>
</comment>
<evidence type="ECO:0000256" key="8">
    <source>
        <dbReference type="SAM" id="MobiDB-lite"/>
    </source>
</evidence>
<dbReference type="PANTHER" id="PTHR12899:SF3">
    <property type="entry name" value="LARGE RIBOSOMAL SUBUNIT PROTEIN UL18M"/>
    <property type="match status" value="1"/>
</dbReference>
<evidence type="ECO:0000256" key="1">
    <source>
        <dbReference type="ARBA" id="ARBA00007116"/>
    </source>
</evidence>
<feature type="compositionally biased region" description="Polar residues" evidence="8">
    <location>
        <begin position="1"/>
        <end position="10"/>
    </location>
</feature>
<dbReference type="SUPFAM" id="SSF53137">
    <property type="entry name" value="Translational machinery components"/>
    <property type="match status" value="1"/>
</dbReference>